<dbReference type="RefSeq" id="WP_264848516.1">
    <property type="nucleotide sequence ID" value="NZ_BRXR01000001.1"/>
</dbReference>
<reference evidence="3 4" key="1">
    <citation type="journal article" date="2024" name="Int. J. Syst. Evol. Microbiol.">
        <title>Clostridium omnivorum sp. nov., isolated from anoxic soil under the treatment of reductive soil disinfestation.</title>
        <authorList>
            <person name="Ueki A."/>
            <person name="Tonouchi A."/>
            <person name="Kaku N."/>
            <person name="Honma S."/>
            <person name="Ueki K."/>
        </authorList>
    </citation>
    <scope>NUCLEOTIDE SEQUENCE [LARGE SCALE GENOMIC DNA]</scope>
    <source>
        <strain evidence="3 4">E14</strain>
    </source>
</reference>
<evidence type="ECO:0000313" key="4">
    <source>
        <dbReference type="Proteomes" id="UP001208567"/>
    </source>
</evidence>
<keyword evidence="1" id="KW-0479">Metal-binding</keyword>
<dbReference type="NCBIfam" id="NF006047">
    <property type="entry name" value="PRK08193.1"/>
    <property type="match status" value="1"/>
</dbReference>
<organism evidence="3 4">
    <name type="scientific">Clostridium omnivorum</name>
    <dbReference type="NCBI Taxonomy" id="1604902"/>
    <lineage>
        <taxon>Bacteria</taxon>
        <taxon>Bacillati</taxon>
        <taxon>Bacillota</taxon>
        <taxon>Clostridia</taxon>
        <taxon>Eubacteriales</taxon>
        <taxon>Clostridiaceae</taxon>
        <taxon>Clostridium</taxon>
    </lineage>
</organism>
<dbReference type="EMBL" id="BRXR01000001">
    <property type="protein sequence ID" value="GLC29229.1"/>
    <property type="molecule type" value="Genomic_DNA"/>
</dbReference>
<dbReference type="InterPro" id="IPR050197">
    <property type="entry name" value="Aldolase_class_II_sugar_metab"/>
</dbReference>
<dbReference type="Gene3D" id="3.40.225.10">
    <property type="entry name" value="Class II aldolase/adducin N-terminal domain"/>
    <property type="match status" value="1"/>
</dbReference>
<dbReference type="NCBIfam" id="NF009003">
    <property type="entry name" value="PRK12348.1"/>
    <property type="match status" value="1"/>
</dbReference>
<proteinExistence type="predicted"/>
<evidence type="ECO:0000259" key="2">
    <source>
        <dbReference type="SMART" id="SM01007"/>
    </source>
</evidence>
<evidence type="ECO:0000256" key="1">
    <source>
        <dbReference type="ARBA" id="ARBA00022723"/>
    </source>
</evidence>
<feature type="domain" description="Class II aldolase/adducin N-terminal" evidence="2">
    <location>
        <begin position="7"/>
        <end position="195"/>
    </location>
</feature>
<comment type="caution">
    <text evidence="3">The sequence shown here is derived from an EMBL/GenBank/DDBJ whole genome shotgun (WGS) entry which is preliminary data.</text>
</comment>
<dbReference type="InterPro" id="IPR001303">
    <property type="entry name" value="Aldolase_II/adducin_N"/>
</dbReference>
<dbReference type="PANTHER" id="PTHR22789">
    <property type="entry name" value="FUCULOSE PHOSPHATE ALDOLASE"/>
    <property type="match status" value="1"/>
</dbReference>
<dbReference type="PANTHER" id="PTHR22789:SF9">
    <property type="entry name" value="L-RIBULOSE-5-PHOSPHATE 4-EPIMERASE ULAF"/>
    <property type="match status" value="1"/>
</dbReference>
<name>A0ABQ5N211_9CLOT</name>
<dbReference type="InterPro" id="IPR036409">
    <property type="entry name" value="Aldolase_II/adducin_N_sf"/>
</dbReference>
<evidence type="ECO:0000313" key="3">
    <source>
        <dbReference type="EMBL" id="GLC29229.1"/>
    </source>
</evidence>
<dbReference type="SMART" id="SM01007">
    <property type="entry name" value="Aldolase_II"/>
    <property type="match status" value="1"/>
</dbReference>
<gene>
    <name evidence="3" type="primary">ulaF</name>
    <name evidence="3" type="ORF">bsdE14_06390</name>
</gene>
<keyword evidence="4" id="KW-1185">Reference proteome</keyword>
<dbReference type="Pfam" id="PF00596">
    <property type="entry name" value="Aldolase_II"/>
    <property type="match status" value="1"/>
</dbReference>
<dbReference type="SUPFAM" id="SSF53639">
    <property type="entry name" value="AraD/HMP-PK domain-like"/>
    <property type="match status" value="1"/>
</dbReference>
<protein>
    <submittedName>
        <fullName evidence="3">L-ribulose-5-phosphate 4-epimerase UlaF</fullName>
    </submittedName>
</protein>
<sequence length="232" mass="26056">MLEELKEKVLSANLLLKELGLVCFTWGNVSGIDRQSNLVVIKPSGVHYDKLSLNNMVVVDMDGNIIEGGLRPSSDLATHLELYKKYQEIGGVVHTHSRYATSFAQCRKQITAFGTTHADYFYGDIPCTRALTKDEVEKEYEKNTGKVIIETLGDKDVMKVPAILVSNHGPFIWGLDSISAVMNAAYLEESARMAFNTLTLDGSTQMIDQYLLDKHYQRKHGKNAYYGQKEKK</sequence>
<dbReference type="Proteomes" id="UP001208567">
    <property type="component" value="Unassembled WGS sequence"/>
</dbReference>
<accession>A0ABQ5N211</accession>